<dbReference type="InterPro" id="IPR011701">
    <property type="entry name" value="MFS"/>
</dbReference>
<name>W6MTT5_9ASCO</name>
<keyword evidence="8" id="KW-1185">Reference proteome</keyword>
<feature type="transmembrane region" description="Helical" evidence="5">
    <location>
        <begin position="193"/>
        <end position="213"/>
    </location>
</feature>
<feature type="transmembrane region" description="Helical" evidence="5">
    <location>
        <begin position="287"/>
        <end position="311"/>
    </location>
</feature>
<evidence type="ECO:0000313" key="8">
    <source>
        <dbReference type="Proteomes" id="UP000019384"/>
    </source>
</evidence>
<dbReference type="OrthoDB" id="3066029at2759"/>
<feature type="transmembrane region" description="Helical" evidence="5">
    <location>
        <begin position="163"/>
        <end position="187"/>
    </location>
</feature>
<evidence type="ECO:0000313" key="7">
    <source>
        <dbReference type="EMBL" id="CDK28657.1"/>
    </source>
</evidence>
<evidence type="ECO:0000256" key="5">
    <source>
        <dbReference type="SAM" id="Phobius"/>
    </source>
</evidence>
<evidence type="ECO:0000259" key="6">
    <source>
        <dbReference type="PROSITE" id="PS50850"/>
    </source>
</evidence>
<dbReference type="GO" id="GO:0005886">
    <property type="term" value="C:plasma membrane"/>
    <property type="evidence" value="ECO:0007669"/>
    <property type="project" value="TreeGrafter"/>
</dbReference>
<feature type="transmembrane region" description="Helical" evidence="5">
    <location>
        <begin position="130"/>
        <end position="151"/>
    </location>
</feature>
<organism evidence="7 8">
    <name type="scientific">Kuraishia capsulata CBS 1993</name>
    <dbReference type="NCBI Taxonomy" id="1382522"/>
    <lineage>
        <taxon>Eukaryota</taxon>
        <taxon>Fungi</taxon>
        <taxon>Dikarya</taxon>
        <taxon>Ascomycota</taxon>
        <taxon>Saccharomycotina</taxon>
        <taxon>Pichiomycetes</taxon>
        <taxon>Pichiales</taxon>
        <taxon>Pichiaceae</taxon>
        <taxon>Kuraishia</taxon>
    </lineage>
</organism>
<dbReference type="PANTHER" id="PTHR23502:SF64">
    <property type="entry name" value="TRANSPORTER, PUTATIVE (AFU_ORTHOLOGUE AFUA_3G11760)-RELATED"/>
    <property type="match status" value="1"/>
</dbReference>
<sequence>MVLPQEDEKNITEAIIELSDAQINQVKYARFTESQKRVFVLLLAIAAFQGPMASTAFLPAVQSIAEEFHTTGTMINSSNAVFCVAMAIAPCFFSPYIDFYGKKPIFFINSVLVAVCSLLVAVSQNLAMFWVFRIGMGFFGTCFVSLAGACMPDIYPVERRGRALSWCLTGVLTGPGLAPVLGGIIITWSHWRVIFWVQTGLSCLVAIAFFIFFKETGYNLAFHEWQRESGKRFKLVVVNPFRVIVALRISNLALIGYSSVALMYNMFNLLTPIRYVVDPRFNLTSPVYGSLFYLAPGMGYLTATFFSGKWSDYILIRQKTKRNGKVMFEDRLKAAIVPFAAVPPTILIYGWSLQKEKGGMALPIVAMFLNGFSQTMAITSTNAYVIESYPPMGSRSISSNYFVRYLGTAVGTASALPAINAIGVGWNSTITAFVVIAGLLCVIFVAFRGEKSRLRWMEKHSASLEQPV</sequence>
<feature type="transmembrane region" description="Helical" evidence="5">
    <location>
        <begin position="38"/>
        <end position="61"/>
    </location>
</feature>
<keyword evidence="3 5" id="KW-1133">Transmembrane helix</keyword>
<comment type="subcellular location">
    <subcellularLocation>
        <location evidence="1">Membrane</location>
        <topology evidence="1">Multi-pass membrane protein</topology>
    </subcellularLocation>
</comment>
<dbReference type="Proteomes" id="UP000019384">
    <property type="component" value="Unassembled WGS sequence"/>
</dbReference>
<feature type="domain" description="Major facilitator superfamily (MFS) profile" evidence="6">
    <location>
        <begin position="39"/>
        <end position="453"/>
    </location>
</feature>
<evidence type="ECO:0000256" key="3">
    <source>
        <dbReference type="ARBA" id="ARBA00022989"/>
    </source>
</evidence>
<protein>
    <recommendedName>
        <fullName evidence="6">Major facilitator superfamily (MFS) profile domain-containing protein</fullName>
    </recommendedName>
</protein>
<evidence type="ECO:0000256" key="4">
    <source>
        <dbReference type="ARBA" id="ARBA00023136"/>
    </source>
</evidence>
<evidence type="ECO:0000256" key="1">
    <source>
        <dbReference type="ARBA" id="ARBA00004141"/>
    </source>
</evidence>
<feature type="transmembrane region" description="Helical" evidence="5">
    <location>
        <begin position="430"/>
        <end position="447"/>
    </location>
</feature>
<dbReference type="InterPro" id="IPR036259">
    <property type="entry name" value="MFS_trans_sf"/>
</dbReference>
<dbReference type="PROSITE" id="PS50850">
    <property type="entry name" value="MFS"/>
    <property type="match status" value="1"/>
</dbReference>
<reference evidence="7" key="2">
    <citation type="submission" date="2014-02" db="EMBL/GenBank/DDBJ databases">
        <title>Complete DNA sequence of /Kuraishia capsulata/ illustrates novel genomic features among budding yeasts (/Saccharomycotina/).</title>
        <authorList>
            <person name="Morales L."/>
            <person name="Noel B."/>
            <person name="Porcel B."/>
            <person name="Marcet-Houben M."/>
            <person name="Hullo M-F."/>
            <person name="Sacerdot C."/>
            <person name="Tekaia F."/>
            <person name="Leh-Louis V."/>
            <person name="Despons L."/>
            <person name="Khanna V."/>
            <person name="Aury J-M."/>
            <person name="Barbe V."/>
            <person name="Couloux A."/>
            <person name="Labadie K."/>
            <person name="Pelletier E."/>
            <person name="Souciet J-L."/>
            <person name="Boekhout T."/>
            <person name="Gabaldon T."/>
            <person name="Wincker P."/>
            <person name="Dujon B."/>
        </authorList>
    </citation>
    <scope>NUCLEOTIDE SEQUENCE</scope>
    <source>
        <strain evidence="7">CBS 1993</strain>
    </source>
</reference>
<feature type="transmembrane region" description="Helical" evidence="5">
    <location>
        <begin position="405"/>
        <end position="424"/>
    </location>
</feature>
<gene>
    <name evidence="7" type="ORF">KUCA_T00004641001</name>
</gene>
<feature type="transmembrane region" description="Helical" evidence="5">
    <location>
        <begin position="241"/>
        <end position="267"/>
    </location>
</feature>
<dbReference type="HOGENOM" id="CLU_008455_8_0_1"/>
<proteinExistence type="predicted"/>
<feature type="transmembrane region" description="Helical" evidence="5">
    <location>
        <begin position="332"/>
        <end position="352"/>
    </location>
</feature>
<accession>W6MTT5</accession>
<feature type="transmembrane region" description="Helical" evidence="5">
    <location>
        <begin position="105"/>
        <end position="124"/>
    </location>
</feature>
<evidence type="ECO:0000256" key="2">
    <source>
        <dbReference type="ARBA" id="ARBA00022692"/>
    </source>
</evidence>
<dbReference type="GeneID" id="34522035"/>
<dbReference type="Gene3D" id="1.20.1250.20">
    <property type="entry name" value="MFS general substrate transporter like domains"/>
    <property type="match status" value="1"/>
</dbReference>
<dbReference type="AlphaFoldDB" id="W6MTT5"/>
<feature type="transmembrane region" description="Helical" evidence="5">
    <location>
        <begin position="73"/>
        <end position="93"/>
    </location>
</feature>
<dbReference type="EMBL" id="HG793129">
    <property type="protein sequence ID" value="CDK28657.1"/>
    <property type="molecule type" value="Genomic_DNA"/>
</dbReference>
<keyword evidence="2 5" id="KW-0812">Transmembrane</keyword>
<dbReference type="Pfam" id="PF07690">
    <property type="entry name" value="MFS_1"/>
    <property type="match status" value="1"/>
</dbReference>
<keyword evidence="4 5" id="KW-0472">Membrane</keyword>
<dbReference type="GO" id="GO:0022857">
    <property type="term" value="F:transmembrane transporter activity"/>
    <property type="evidence" value="ECO:0007669"/>
    <property type="project" value="InterPro"/>
</dbReference>
<dbReference type="InterPro" id="IPR020846">
    <property type="entry name" value="MFS_dom"/>
</dbReference>
<reference evidence="7" key="1">
    <citation type="submission" date="2013-12" db="EMBL/GenBank/DDBJ databases">
        <authorList>
            <person name="Genoscope - CEA"/>
        </authorList>
    </citation>
    <scope>NUCLEOTIDE SEQUENCE</scope>
    <source>
        <strain evidence="7">CBS 1993</strain>
    </source>
</reference>
<dbReference type="PANTHER" id="PTHR23502">
    <property type="entry name" value="MAJOR FACILITATOR SUPERFAMILY"/>
    <property type="match status" value="1"/>
</dbReference>
<feature type="transmembrane region" description="Helical" evidence="5">
    <location>
        <begin position="364"/>
        <end position="385"/>
    </location>
</feature>
<dbReference type="STRING" id="1382522.W6MTT5"/>
<dbReference type="SUPFAM" id="SSF103473">
    <property type="entry name" value="MFS general substrate transporter"/>
    <property type="match status" value="1"/>
</dbReference>
<dbReference type="RefSeq" id="XP_022460647.1">
    <property type="nucleotide sequence ID" value="XM_022601397.1"/>
</dbReference>